<dbReference type="CDD" id="cd03215">
    <property type="entry name" value="ABC_Carb_Monos_II"/>
    <property type="match status" value="1"/>
</dbReference>
<dbReference type="EMBL" id="VMNW02000007">
    <property type="protein sequence ID" value="KAA9164394.1"/>
    <property type="molecule type" value="Genomic_DNA"/>
</dbReference>
<keyword evidence="7" id="KW-1185">Reference proteome</keyword>
<keyword evidence="3" id="KW-0547">Nucleotide-binding</keyword>
<gene>
    <name evidence="6" type="ORF">FPZ12_007310</name>
</gene>
<organism evidence="6 7">
    <name type="scientific">Amycolatopsis acidicola</name>
    <dbReference type="NCBI Taxonomy" id="2596893"/>
    <lineage>
        <taxon>Bacteria</taxon>
        <taxon>Bacillati</taxon>
        <taxon>Actinomycetota</taxon>
        <taxon>Actinomycetes</taxon>
        <taxon>Pseudonocardiales</taxon>
        <taxon>Pseudonocardiaceae</taxon>
        <taxon>Amycolatopsis</taxon>
    </lineage>
</organism>
<comment type="caution">
    <text evidence="6">The sequence shown here is derived from an EMBL/GenBank/DDBJ whole genome shotgun (WGS) entry which is preliminary data.</text>
</comment>
<evidence type="ECO:0000313" key="7">
    <source>
        <dbReference type="Proteomes" id="UP000319769"/>
    </source>
</evidence>
<evidence type="ECO:0000256" key="4">
    <source>
        <dbReference type="ARBA" id="ARBA00022840"/>
    </source>
</evidence>
<dbReference type="PROSITE" id="PS50893">
    <property type="entry name" value="ABC_TRANSPORTER_2"/>
    <property type="match status" value="2"/>
</dbReference>
<dbReference type="InterPro" id="IPR003593">
    <property type="entry name" value="AAA+_ATPase"/>
</dbReference>
<reference evidence="6" key="1">
    <citation type="submission" date="2019-09" db="EMBL/GenBank/DDBJ databases">
        <authorList>
            <person name="Teo W.F.A."/>
            <person name="Duangmal K."/>
        </authorList>
    </citation>
    <scope>NUCLEOTIDE SEQUENCE [LARGE SCALE GENOMIC DNA]</scope>
    <source>
        <strain evidence="6">K81G1</strain>
    </source>
</reference>
<accession>A0A5N0VG28</accession>
<keyword evidence="2" id="KW-0677">Repeat</keyword>
<evidence type="ECO:0000259" key="5">
    <source>
        <dbReference type="PROSITE" id="PS50893"/>
    </source>
</evidence>
<dbReference type="SMART" id="SM00382">
    <property type="entry name" value="AAA"/>
    <property type="match status" value="1"/>
</dbReference>
<dbReference type="PROSITE" id="PS00211">
    <property type="entry name" value="ABC_TRANSPORTER_1"/>
    <property type="match status" value="1"/>
</dbReference>
<dbReference type="OrthoDB" id="3651648at2"/>
<keyword evidence="4 6" id="KW-0067">ATP-binding</keyword>
<dbReference type="InterPro" id="IPR017871">
    <property type="entry name" value="ABC_transporter-like_CS"/>
</dbReference>
<evidence type="ECO:0000313" key="6">
    <source>
        <dbReference type="EMBL" id="KAA9164394.1"/>
    </source>
</evidence>
<dbReference type="PANTHER" id="PTHR43790">
    <property type="entry name" value="CARBOHYDRATE TRANSPORT ATP-BINDING PROTEIN MG119-RELATED"/>
    <property type="match status" value="1"/>
</dbReference>
<evidence type="ECO:0000256" key="3">
    <source>
        <dbReference type="ARBA" id="ARBA00022741"/>
    </source>
</evidence>
<feature type="domain" description="ABC transporter" evidence="5">
    <location>
        <begin position="279"/>
        <end position="516"/>
    </location>
</feature>
<dbReference type="AlphaFoldDB" id="A0A5N0VG28"/>
<proteinExistence type="predicted"/>
<dbReference type="Pfam" id="PF00005">
    <property type="entry name" value="ABC_tran"/>
    <property type="match status" value="2"/>
</dbReference>
<name>A0A5N0VG28_9PSEU</name>
<keyword evidence="1" id="KW-0813">Transport</keyword>
<feature type="domain" description="ABC transporter" evidence="5">
    <location>
        <begin position="19"/>
        <end position="262"/>
    </location>
</feature>
<dbReference type="InterPro" id="IPR027417">
    <property type="entry name" value="P-loop_NTPase"/>
</dbReference>
<dbReference type="GO" id="GO:0016887">
    <property type="term" value="F:ATP hydrolysis activity"/>
    <property type="evidence" value="ECO:0007669"/>
    <property type="project" value="InterPro"/>
</dbReference>
<dbReference type="GO" id="GO:0005524">
    <property type="term" value="F:ATP binding"/>
    <property type="evidence" value="ECO:0007669"/>
    <property type="project" value="UniProtKB-KW"/>
</dbReference>
<sequence>MRAAPANRATSPVRAEPALEALAVSKTYTAAPVLEQAALRLHYGEVHALLGGNGSGKSTLIKILAGVVPADPGGTVTVAGEQSALKHWTPGEARRRHLRFIHQDLGLVPDLTIAENLFLEARLGARRGLISWRRIHRGATEVLRRFDLDVDPAGRTADLTLAEQTLLAAARALHDVADDARAVVILDEPTAALPSGQAEQLMSAIRSYADRGHAILVVTHRLGEVVSVCDRITVLRQGRVVHHGPLADRRSEDDLGRLITGVDAAAESRHGVAHGAAPGTTDDGLKLTGVATASLRPVDLAVRPGEVVGLVDAGGRTGPCILRAVFGLEAVTAGTVELGGRKQRLRTPGRAMARGIAYLPGQRLRDALFPGLPVSANVLIGSLPRHCRAGVLSRRRERRTVDRAIKDFGVWPPDAAAEVTSLSGGNQQKVSVARWMIRSPRYLLLEEPTQGVDIGARAEIWDLIGGAVRDGAAALVVSSDYQELAAHCHRVLVYARGELVTTLTGADLTVPAIAEVVHHA</sequence>
<dbReference type="SUPFAM" id="SSF52540">
    <property type="entry name" value="P-loop containing nucleoside triphosphate hydrolases"/>
    <property type="match status" value="2"/>
</dbReference>
<dbReference type="CDD" id="cd03216">
    <property type="entry name" value="ABC_Carb_Monos_I"/>
    <property type="match status" value="1"/>
</dbReference>
<dbReference type="Proteomes" id="UP000319769">
    <property type="component" value="Unassembled WGS sequence"/>
</dbReference>
<dbReference type="InterPro" id="IPR050107">
    <property type="entry name" value="ABC_carbohydrate_import_ATPase"/>
</dbReference>
<evidence type="ECO:0000256" key="1">
    <source>
        <dbReference type="ARBA" id="ARBA00022448"/>
    </source>
</evidence>
<dbReference type="PANTHER" id="PTHR43790:SF9">
    <property type="entry name" value="GALACTOFURANOSE TRANSPORTER ATP-BINDING PROTEIN YTFR"/>
    <property type="match status" value="1"/>
</dbReference>
<evidence type="ECO:0000256" key="2">
    <source>
        <dbReference type="ARBA" id="ARBA00022737"/>
    </source>
</evidence>
<protein>
    <submittedName>
        <fullName evidence="6">Sugar ABC transporter ATP-binding protein</fullName>
    </submittedName>
</protein>
<dbReference type="Gene3D" id="3.40.50.300">
    <property type="entry name" value="P-loop containing nucleotide triphosphate hydrolases"/>
    <property type="match status" value="2"/>
</dbReference>
<dbReference type="InterPro" id="IPR003439">
    <property type="entry name" value="ABC_transporter-like_ATP-bd"/>
</dbReference>